<proteinExistence type="predicted"/>
<comment type="caution">
    <text evidence="2">The sequence shown here is derived from an EMBL/GenBank/DDBJ whole genome shotgun (WGS) entry which is preliminary data.</text>
</comment>
<dbReference type="GO" id="GO:0035336">
    <property type="term" value="P:long-chain fatty-acyl-CoA metabolic process"/>
    <property type="evidence" value="ECO:0007669"/>
    <property type="project" value="TreeGrafter"/>
</dbReference>
<dbReference type="OrthoDB" id="429813at2759"/>
<dbReference type="PANTHER" id="PTHR11011">
    <property type="entry name" value="MALE STERILITY PROTEIN 2-RELATED"/>
    <property type="match status" value="1"/>
</dbReference>
<keyword evidence="3" id="KW-1185">Reference proteome</keyword>
<accession>A0A8X7TLZ4</accession>
<dbReference type="InterPro" id="IPR033640">
    <property type="entry name" value="FAR_C"/>
</dbReference>
<dbReference type="Pfam" id="PF03015">
    <property type="entry name" value="Sterile"/>
    <property type="match status" value="1"/>
</dbReference>
<gene>
    <name evidence="2" type="ORF">Bca52824_085674</name>
</gene>
<evidence type="ECO:0000313" key="2">
    <source>
        <dbReference type="EMBL" id="KAG2246046.1"/>
    </source>
</evidence>
<protein>
    <recommendedName>
        <fullName evidence="1">Fatty acyl-CoA reductase C-terminal domain-containing protein</fullName>
    </recommendedName>
</protein>
<dbReference type="Proteomes" id="UP000886595">
    <property type="component" value="Unassembled WGS sequence"/>
</dbReference>
<organism evidence="2 3">
    <name type="scientific">Brassica carinata</name>
    <name type="common">Ethiopian mustard</name>
    <name type="synonym">Abyssinian cabbage</name>
    <dbReference type="NCBI Taxonomy" id="52824"/>
    <lineage>
        <taxon>Eukaryota</taxon>
        <taxon>Viridiplantae</taxon>
        <taxon>Streptophyta</taxon>
        <taxon>Embryophyta</taxon>
        <taxon>Tracheophyta</taxon>
        <taxon>Spermatophyta</taxon>
        <taxon>Magnoliopsida</taxon>
        <taxon>eudicotyledons</taxon>
        <taxon>Gunneridae</taxon>
        <taxon>Pentapetalae</taxon>
        <taxon>rosids</taxon>
        <taxon>malvids</taxon>
        <taxon>Brassicales</taxon>
        <taxon>Brassicaceae</taxon>
        <taxon>Brassiceae</taxon>
        <taxon>Brassica</taxon>
    </lineage>
</organism>
<dbReference type="InterPro" id="IPR026055">
    <property type="entry name" value="FAR"/>
</dbReference>
<dbReference type="EMBL" id="JAAMPC010000017">
    <property type="protein sequence ID" value="KAG2246046.1"/>
    <property type="molecule type" value="Genomic_DNA"/>
</dbReference>
<dbReference type="PANTHER" id="PTHR11011:SF45">
    <property type="entry name" value="FATTY ACYL-COA REDUCTASE CG8306-RELATED"/>
    <property type="match status" value="1"/>
</dbReference>
<dbReference type="CDD" id="cd09071">
    <property type="entry name" value="FAR_C"/>
    <property type="match status" value="1"/>
</dbReference>
<dbReference type="AlphaFoldDB" id="A0A8X7TLZ4"/>
<sequence length="184" mass="20888">MVVNATLAAIAKHGMAKADTEPEINVYQIASSAINPLVFEDLAELLYNHYKSTPCMDSKGVPIRVPLMKLFDSVDDFSDHLWRDAQERSGLMNGMDSSDSKILQKLKFICKKSVEQAKHLATIYEPYTFYGGRFDNSNTHRLMENMSEEEKVEFGFDVGSINWNDYITNVHIPGLRRHVLKGRA</sequence>
<evidence type="ECO:0000259" key="1">
    <source>
        <dbReference type="Pfam" id="PF03015"/>
    </source>
</evidence>
<feature type="domain" description="Fatty acyl-CoA reductase C-terminal" evidence="1">
    <location>
        <begin position="109"/>
        <end position="181"/>
    </location>
</feature>
<evidence type="ECO:0000313" key="3">
    <source>
        <dbReference type="Proteomes" id="UP000886595"/>
    </source>
</evidence>
<name>A0A8X7TLZ4_BRACI</name>
<dbReference type="GO" id="GO:0080019">
    <property type="term" value="F:alcohol-forming very long-chain fatty acyl-CoA reductase activity"/>
    <property type="evidence" value="ECO:0007669"/>
    <property type="project" value="InterPro"/>
</dbReference>
<dbReference type="GO" id="GO:0010345">
    <property type="term" value="P:suberin biosynthetic process"/>
    <property type="evidence" value="ECO:0007669"/>
    <property type="project" value="TreeGrafter"/>
</dbReference>
<reference evidence="2 3" key="1">
    <citation type="submission" date="2020-02" db="EMBL/GenBank/DDBJ databases">
        <authorList>
            <person name="Ma Q."/>
            <person name="Huang Y."/>
            <person name="Song X."/>
            <person name="Pei D."/>
        </authorList>
    </citation>
    <scope>NUCLEOTIDE SEQUENCE [LARGE SCALE GENOMIC DNA]</scope>
    <source>
        <strain evidence="2">Sxm20200214</strain>
        <tissue evidence="2">Leaf</tissue>
    </source>
</reference>